<reference evidence="4 5" key="1">
    <citation type="submission" date="2019-03" db="EMBL/GenBank/DDBJ databases">
        <title>Genomic Encyclopedia of Archaeal and Bacterial Type Strains, Phase II (KMG-II): from individual species to whole genera.</title>
        <authorList>
            <person name="Goeker M."/>
        </authorList>
    </citation>
    <scope>NUCLEOTIDE SEQUENCE [LARGE SCALE GENOMIC DNA]</scope>
    <source>
        <strain evidence="4 5">DSM 28353</strain>
    </source>
</reference>
<dbReference type="AlphaFoldDB" id="A0A4R6WSM3"/>
<comment type="caution">
    <text evidence="4">The sequence shown here is derived from an EMBL/GenBank/DDBJ whole genome shotgun (WGS) entry which is preliminary data.</text>
</comment>
<evidence type="ECO:0000256" key="1">
    <source>
        <dbReference type="ARBA" id="ARBA00023284"/>
    </source>
</evidence>
<dbReference type="InterPro" id="IPR036249">
    <property type="entry name" value="Thioredoxin-like_sf"/>
</dbReference>
<dbReference type="EMBL" id="SNYV01000011">
    <property type="protein sequence ID" value="TDQ79716.1"/>
    <property type="molecule type" value="Genomic_DNA"/>
</dbReference>
<dbReference type="GO" id="GO:0006950">
    <property type="term" value="P:response to stress"/>
    <property type="evidence" value="ECO:0007669"/>
    <property type="project" value="UniProtKB-ARBA"/>
</dbReference>
<dbReference type="RefSeq" id="WP_133583485.1">
    <property type="nucleotide sequence ID" value="NZ_SNYV01000011.1"/>
</dbReference>
<keyword evidence="2" id="KW-0732">Signal</keyword>
<dbReference type="SUPFAM" id="SSF48452">
    <property type="entry name" value="TPR-like"/>
    <property type="match status" value="1"/>
</dbReference>
<keyword evidence="4" id="KW-0413">Isomerase</keyword>
<dbReference type="SUPFAM" id="SSF52833">
    <property type="entry name" value="Thioredoxin-like"/>
    <property type="match status" value="1"/>
</dbReference>
<evidence type="ECO:0000313" key="5">
    <source>
        <dbReference type="Proteomes" id="UP000295292"/>
    </source>
</evidence>
<feature type="chain" id="PRO_5020187274" evidence="2">
    <location>
        <begin position="22"/>
        <end position="509"/>
    </location>
</feature>
<dbReference type="GO" id="GO:0016853">
    <property type="term" value="F:isomerase activity"/>
    <property type="evidence" value="ECO:0007669"/>
    <property type="project" value="UniProtKB-KW"/>
</dbReference>
<dbReference type="OrthoDB" id="730498at2"/>
<dbReference type="InterPro" id="IPR000866">
    <property type="entry name" value="AhpC/TSA"/>
</dbReference>
<dbReference type="InterPro" id="IPR050553">
    <property type="entry name" value="Thioredoxin_ResA/DsbE_sf"/>
</dbReference>
<protein>
    <submittedName>
        <fullName evidence="4">Thiol-disulfide isomerase/thioredoxin</fullName>
    </submittedName>
</protein>
<gene>
    <name evidence="4" type="ORF">CLV99_1164</name>
</gene>
<dbReference type="PANTHER" id="PTHR42852:SF17">
    <property type="entry name" value="THIOREDOXIN-LIKE PROTEIN HI_1115"/>
    <property type="match status" value="1"/>
</dbReference>
<dbReference type="Pfam" id="PF00578">
    <property type="entry name" value="AhpC-TSA"/>
    <property type="match status" value="1"/>
</dbReference>
<dbReference type="PROSITE" id="PS00194">
    <property type="entry name" value="THIOREDOXIN_1"/>
    <property type="match status" value="1"/>
</dbReference>
<dbReference type="Gene3D" id="3.40.30.10">
    <property type="entry name" value="Glutaredoxin"/>
    <property type="match status" value="1"/>
</dbReference>
<dbReference type="Proteomes" id="UP000295292">
    <property type="component" value="Unassembled WGS sequence"/>
</dbReference>
<dbReference type="InterPro" id="IPR013766">
    <property type="entry name" value="Thioredoxin_domain"/>
</dbReference>
<sequence length="509" mass="56896">MNKQKLTIVGLALMGAMVGNATFDTVMAQEGSKTEQMAPKELKALQKKVKNNFDSVGYHMELIKAMGIENPELFNLYEGWMKEKPTNANIPFALGTALEREYSPKAKTYLLKAIDINPNLKEAYAALWSDASRWGEEEKGRSYLKKITEIDPEDASYAFYYASSFKNVDPAKNKALSLAVADKFNSSERGAQALYWLAHQTQDLQEKEAIYVRLKKDFSPAKFNWSGSGMSAYNDLLLKQQRYAEAGALGTELFEMTKQENWQQNAETALKFAACKQAMDNKDWDKALAILDGVKVSRYSSAFKIIPVSKAEVLHLSGQTDKAFGTLMEFYTKSPSPAVKESLVTYGNVLGKDKAAVQAAISSSLKANAKVATPFNLKNYAGSSNSLSDFKDKVTFITYWYPGCGPCRGEFPHFENVVRKFSKDRLAYIGINIVSSQNDYVLPFLKSTGYSFMPLEDVKGRDKGNLDNRGAAPMNFLIDKQGNLIFENFRTDADNEDELELMINEVNLL</sequence>
<keyword evidence="5" id="KW-1185">Reference proteome</keyword>
<feature type="signal peptide" evidence="2">
    <location>
        <begin position="1"/>
        <end position="21"/>
    </location>
</feature>
<dbReference type="InterPro" id="IPR017937">
    <property type="entry name" value="Thioredoxin_CS"/>
</dbReference>
<evidence type="ECO:0000313" key="4">
    <source>
        <dbReference type="EMBL" id="TDQ79716.1"/>
    </source>
</evidence>
<dbReference type="PANTHER" id="PTHR42852">
    <property type="entry name" value="THIOL:DISULFIDE INTERCHANGE PROTEIN DSBE"/>
    <property type="match status" value="1"/>
</dbReference>
<accession>A0A4R6WSM3</accession>
<evidence type="ECO:0000256" key="2">
    <source>
        <dbReference type="SAM" id="SignalP"/>
    </source>
</evidence>
<evidence type="ECO:0000259" key="3">
    <source>
        <dbReference type="PROSITE" id="PS51352"/>
    </source>
</evidence>
<dbReference type="Gene3D" id="1.25.40.10">
    <property type="entry name" value="Tetratricopeptide repeat domain"/>
    <property type="match status" value="1"/>
</dbReference>
<name>A0A4R6WSM3_9SPHI</name>
<feature type="domain" description="Thioredoxin" evidence="3">
    <location>
        <begin position="366"/>
        <end position="508"/>
    </location>
</feature>
<proteinExistence type="predicted"/>
<dbReference type="GO" id="GO:0016209">
    <property type="term" value="F:antioxidant activity"/>
    <property type="evidence" value="ECO:0007669"/>
    <property type="project" value="InterPro"/>
</dbReference>
<dbReference type="GO" id="GO:0016491">
    <property type="term" value="F:oxidoreductase activity"/>
    <property type="evidence" value="ECO:0007669"/>
    <property type="project" value="InterPro"/>
</dbReference>
<organism evidence="4 5">
    <name type="scientific">Sphingobacterium yanglingense</name>
    <dbReference type="NCBI Taxonomy" id="1437280"/>
    <lineage>
        <taxon>Bacteria</taxon>
        <taxon>Pseudomonadati</taxon>
        <taxon>Bacteroidota</taxon>
        <taxon>Sphingobacteriia</taxon>
        <taxon>Sphingobacteriales</taxon>
        <taxon>Sphingobacteriaceae</taxon>
        <taxon>Sphingobacterium</taxon>
    </lineage>
</organism>
<dbReference type="InterPro" id="IPR011990">
    <property type="entry name" value="TPR-like_helical_dom_sf"/>
</dbReference>
<dbReference type="PROSITE" id="PS51352">
    <property type="entry name" value="THIOREDOXIN_2"/>
    <property type="match status" value="1"/>
</dbReference>
<keyword evidence="1" id="KW-0676">Redox-active center</keyword>
<dbReference type="CDD" id="cd02966">
    <property type="entry name" value="TlpA_like_family"/>
    <property type="match status" value="1"/>
</dbReference>